<dbReference type="GO" id="GO:0004712">
    <property type="term" value="F:protein serine/threonine/tyrosine kinase activity"/>
    <property type="evidence" value="ECO:0007669"/>
    <property type="project" value="TreeGrafter"/>
</dbReference>
<dbReference type="Gene3D" id="1.10.510.10">
    <property type="entry name" value="Transferase(Phosphotransferase) domain 1"/>
    <property type="match status" value="1"/>
</dbReference>
<evidence type="ECO:0000256" key="6">
    <source>
        <dbReference type="PROSITE-ProRule" id="PRU10141"/>
    </source>
</evidence>
<dbReference type="FunFam" id="1.10.510.10:FF:000377">
    <property type="entry name" value="Checkpoint protein kinase"/>
    <property type="match status" value="1"/>
</dbReference>
<evidence type="ECO:0000256" key="5">
    <source>
        <dbReference type="ARBA" id="ARBA00022840"/>
    </source>
</evidence>
<evidence type="ECO:0000256" key="1">
    <source>
        <dbReference type="ARBA" id="ARBA00022527"/>
    </source>
</evidence>
<dbReference type="GO" id="GO:0005524">
    <property type="term" value="F:ATP binding"/>
    <property type="evidence" value="ECO:0007669"/>
    <property type="project" value="UniProtKB-UniRule"/>
</dbReference>
<dbReference type="AlphaFoldDB" id="A0AA35IVU1"/>
<dbReference type="GO" id="GO:0000776">
    <property type="term" value="C:kinetochore"/>
    <property type="evidence" value="ECO:0007669"/>
    <property type="project" value="TreeGrafter"/>
</dbReference>
<dbReference type="PROSITE" id="PS00107">
    <property type="entry name" value="PROTEIN_KINASE_ATP"/>
    <property type="match status" value="1"/>
</dbReference>
<dbReference type="InterPro" id="IPR017441">
    <property type="entry name" value="Protein_kinase_ATP_BS"/>
</dbReference>
<feature type="region of interest" description="Disordered" evidence="7">
    <location>
        <begin position="21"/>
        <end position="96"/>
    </location>
</feature>
<feature type="compositionally biased region" description="Polar residues" evidence="7">
    <location>
        <begin position="328"/>
        <end position="339"/>
    </location>
</feature>
<dbReference type="GO" id="GO:0033316">
    <property type="term" value="P:meiotic spindle assembly checkpoint signaling"/>
    <property type="evidence" value="ECO:0007669"/>
    <property type="project" value="TreeGrafter"/>
</dbReference>
<dbReference type="GeneID" id="80917081"/>
<feature type="domain" description="Protein kinase" evidence="8">
    <location>
        <begin position="441"/>
        <end position="721"/>
    </location>
</feature>
<evidence type="ECO:0000313" key="10">
    <source>
        <dbReference type="Proteomes" id="UP001161438"/>
    </source>
</evidence>
<keyword evidence="5 6" id="KW-0067">ATP-binding</keyword>
<evidence type="ECO:0000256" key="7">
    <source>
        <dbReference type="SAM" id="MobiDB-lite"/>
    </source>
</evidence>
<evidence type="ECO:0000313" key="9">
    <source>
        <dbReference type="EMBL" id="CAI4037870.1"/>
    </source>
</evidence>
<name>A0AA35IVU1_SACMI</name>
<dbReference type="GO" id="GO:0098813">
    <property type="term" value="P:nuclear chromosome segregation"/>
    <property type="evidence" value="ECO:0007669"/>
    <property type="project" value="UniProtKB-ARBA"/>
</dbReference>
<dbReference type="RefSeq" id="XP_056080985.1">
    <property type="nucleotide sequence ID" value="XM_056226740.1"/>
</dbReference>
<dbReference type="FunFam" id="3.30.200.20:FF:000131">
    <property type="entry name" value="Dual specificity protein kinase TTK"/>
    <property type="match status" value="1"/>
</dbReference>
<protein>
    <recommendedName>
        <fullName evidence="8">Protein kinase domain-containing protein</fullName>
    </recommendedName>
</protein>
<dbReference type="InterPro" id="IPR008271">
    <property type="entry name" value="Ser/Thr_kinase_AS"/>
</dbReference>
<feature type="compositionally biased region" description="Polar residues" evidence="7">
    <location>
        <begin position="49"/>
        <end position="62"/>
    </location>
</feature>
<feature type="compositionally biased region" description="Low complexity" evidence="7">
    <location>
        <begin position="75"/>
        <end position="96"/>
    </location>
</feature>
<dbReference type="Gene3D" id="3.30.200.20">
    <property type="entry name" value="Phosphorylase Kinase, domain 1"/>
    <property type="match status" value="1"/>
</dbReference>
<evidence type="ECO:0000256" key="4">
    <source>
        <dbReference type="ARBA" id="ARBA00022777"/>
    </source>
</evidence>
<dbReference type="InterPro" id="IPR011009">
    <property type="entry name" value="Kinase-like_dom_sf"/>
</dbReference>
<evidence type="ECO:0000259" key="8">
    <source>
        <dbReference type="PROSITE" id="PS50011"/>
    </source>
</evidence>
<dbReference type="GO" id="GO:0004674">
    <property type="term" value="F:protein serine/threonine kinase activity"/>
    <property type="evidence" value="ECO:0007669"/>
    <property type="project" value="UniProtKB-KW"/>
</dbReference>
<proteinExistence type="predicted"/>
<dbReference type="SMART" id="SM00220">
    <property type="entry name" value="S_TKc"/>
    <property type="match status" value="1"/>
</dbReference>
<dbReference type="PROSITE" id="PS00108">
    <property type="entry name" value="PROTEIN_KINASE_ST"/>
    <property type="match status" value="1"/>
</dbReference>
<dbReference type="InterPro" id="IPR027084">
    <property type="entry name" value="Mps1_cat"/>
</dbReference>
<keyword evidence="10" id="KW-1185">Reference proteome</keyword>
<dbReference type="GO" id="GO:0034501">
    <property type="term" value="P:protein localization to kinetochore"/>
    <property type="evidence" value="ECO:0007669"/>
    <property type="project" value="TreeGrafter"/>
</dbReference>
<dbReference type="CDD" id="cd14131">
    <property type="entry name" value="PKc_Mps1"/>
    <property type="match status" value="1"/>
</dbReference>
<dbReference type="Pfam" id="PF00069">
    <property type="entry name" value="Pkinase"/>
    <property type="match status" value="1"/>
</dbReference>
<keyword evidence="3 6" id="KW-0547">Nucleotide-binding</keyword>
<dbReference type="PANTHER" id="PTHR22974">
    <property type="entry name" value="MIXED LINEAGE PROTEIN KINASE"/>
    <property type="match status" value="1"/>
</dbReference>
<accession>A0AA35IVU1</accession>
<dbReference type="Proteomes" id="UP001161438">
    <property type="component" value="Chromosome 4"/>
</dbReference>
<reference evidence="9" key="1">
    <citation type="submission" date="2022-10" db="EMBL/GenBank/DDBJ databases">
        <authorList>
            <person name="Byrne P K."/>
        </authorList>
    </citation>
    <scope>NUCLEOTIDE SEQUENCE</scope>
    <source>
        <strain evidence="9">IFO1815</strain>
    </source>
</reference>
<keyword evidence="2" id="KW-0808">Transferase</keyword>
<dbReference type="SUPFAM" id="SSF56112">
    <property type="entry name" value="Protein kinase-like (PK-like)"/>
    <property type="match status" value="1"/>
</dbReference>
<sequence length="765" mass="87077">MSTNSFHDYMDLNSRTNMRQFSDDEEFTTPPKLSNFGSALLSHSEKTSAPETLSSHKTNKMTNHVLEEMDRSSSRSHPPSSMGNLTSGHTSTSSHSTLFGRYLRNNHQTSMTTMNTNDIEINVGNSLDKSFERIRNLRQNMKEDMTSKYAERRSKRFLISNRTTKLGPAKRATTLTNVFDEEVPNSSNLPINPRETIETLLEDSNKSGFRESKKNMDYESIEFGDLNPIQYIKKHNLPTSDLPLISQIYFDKQREENRQAALRKHSSRELLYKNRSSSTSLSSNNLLPSKDNSITFINSSLPRRKISTGSSSSKSSIEIRRALKENIDTSNNSSFNSPIHNIHKEISRNKDSDSEKRGVLRNISINANHADNILQQDNKRLKRSLDDVITNENENKKIQEVFYHRPAPKPPVTKKVEIVEPAKSASSSNNRSMITVNDSQYEKIELLGRGGSSRVYKVKGSGNKIYALKRVSFDAFDDSSVDGFKGEIELLEKLKDQRRVIQLLDYEMGDGLLYLIMECGDHDLSQILNQRSNMPLDFNFVRFYTKEMLLCIKVVHDAGIVHSDLKPANFVLVKGILKIIDFGIANAVPEHTVNIYRETQIGTPNYMAPEALVAMNYTQSSDNQHEGNKWKVGRPSDMWSCGCIIYQMIYGKPPYGSFQGQNRLLAIMNPDVKIPFPEYTSNNEKIPKSAIELMKACLYRNPDKRWTVDKVLSSTFLQPFMISGSIMEDLIKNAVRYGSEKPQISHDDLNDVVETVLRKFSDYKI</sequence>
<feature type="compositionally biased region" description="Basic and acidic residues" evidence="7">
    <location>
        <begin position="342"/>
        <end position="355"/>
    </location>
</feature>
<dbReference type="GO" id="GO:0005634">
    <property type="term" value="C:nucleus"/>
    <property type="evidence" value="ECO:0007669"/>
    <property type="project" value="TreeGrafter"/>
</dbReference>
<keyword evidence="1" id="KW-0723">Serine/threonine-protein kinase</keyword>
<dbReference type="EMBL" id="OX365760">
    <property type="protein sequence ID" value="CAI4037870.1"/>
    <property type="molecule type" value="Genomic_DNA"/>
</dbReference>
<evidence type="ECO:0000256" key="2">
    <source>
        <dbReference type="ARBA" id="ARBA00022679"/>
    </source>
</evidence>
<organism evidence="9 10">
    <name type="scientific">Saccharomyces mikatae IFO 1815</name>
    <dbReference type="NCBI Taxonomy" id="226126"/>
    <lineage>
        <taxon>Eukaryota</taxon>
        <taxon>Fungi</taxon>
        <taxon>Dikarya</taxon>
        <taxon>Ascomycota</taxon>
        <taxon>Saccharomycotina</taxon>
        <taxon>Saccharomycetes</taxon>
        <taxon>Saccharomycetales</taxon>
        <taxon>Saccharomycetaceae</taxon>
        <taxon>Saccharomyces</taxon>
    </lineage>
</organism>
<dbReference type="PANTHER" id="PTHR22974:SF21">
    <property type="entry name" value="DUAL SPECIFICITY PROTEIN KINASE TTK"/>
    <property type="match status" value="1"/>
</dbReference>
<feature type="region of interest" description="Disordered" evidence="7">
    <location>
        <begin position="328"/>
        <end position="355"/>
    </location>
</feature>
<keyword evidence="4" id="KW-0418">Kinase</keyword>
<evidence type="ECO:0000256" key="3">
    <source>
        <dbReference type="ARBA" id="ARBA00022741"/>
    </source>
</evidence>
<dbReference type="PROSITE" id="PS50011">
    <property type="entry name" value="PROTEIN_KINASE_DOM"/>
    <property type="match status" value="1"/>
</dbReference>
<feature type="binding site" evidence="6">
    <location>
        <position position="469"/>
    </location>
    <ligand>
        <name>ATP</name>
        <dbReference type="ChEBI" id="CHEBI:30616"/>
    </ligand>
</feature>
<dbReference type="GO" id="GO:0007094">
    <property type="term" value="P:mitotic spindle assembly checkpoint signaling"/>
    <property type="evidence" value="ECO:0007669"/>
    <property type="project" value="TreeGrafter"/>
</dbReference>
<gene>
    <name evidence="9" type="primary">SMKI04G2050</name>
    <name evidence="9" type="ORF">SMKI_04G2050</name>
</gene>
<dbReference type="InterPro" id="IPR000719">
    <property type="entry name" value="Prot_kinase_dom"/>
</dbReference>